<dbReference type="Proteomes" id="UP000774326">
    <property type="component" value="Unassembled WGS sequence"/>
</dbReference>
<feature type="region of interest" description="Disordered" evidence="1">
    <location>
        <begin position="602"/>
        <end position="624"/>
    </location>
</feature>
<reference evidence="2" key="1">
    <citation type="journal article" date="2021" name="Open Biol.">
        <title>Shared evolutionary footprints suggest mitochondrial oxidative damage underlies multiple complex I losses in fungi.</title>
        <authorList>
            <person name="Schikora-Tamarit M.A."/>
            <person name="Marcet-Houben M."/>
            <person name="Nosek J."/>
            <person name="Gabaldon T."/>
        </authorList>
    </citation>
    <scope>NUCLEOTIDE SEQUENCE</scope>
    <source>
        <strain evidence="2">CBS2887</strain>
    </source>
</reference>
<evidence type="ECO:0000313" key="2">
    <source>
        <dbReference type="EMBL" id="KAH3687565.1"/>
    </source>
</evidence>
<feature type="region of interest" description="Disordered" evidence="1">
    <location>
        <begin position="168"/>
        <end position="194"/>
    </location>
</feature>
<dbReference type="EMBL" id="JAEUBG010000738">
    <property type="protein sequence ID" value="KAH3687565.1"/>
    <property type="molecule type" value="Genomic_DNA"/>
</dbReference>
<feature type="compositionally biased region" description="Basic and acidic residues" evidence="1">
    <location>
        <begin position="436"/>
        <end position="449"/>
    </location>
</feature>
<evidence type="ECO:0000256" key="1">
    <source>
        <dbReference type="SAM" id="MobiDB-lite"/>
    </source>
</evidence>
<evidence type="ECO:0000313" key="3">
    <source>
        <dbReference type="Proteomes" id="UP000774326"/>
    </source>
</evidence>
<feature type="region of interest" description="Disordered" evidence="1">
    <location>
        <begin position="227"/>
        <end position="275"/>
    </location>
</feature>
<proteinExistence type="predicted"/>
<feature type="compositionally biased region" description="Low complexity" evidence="1">
    <location>
        <begin position="637"/>
        <end position="653"/>
    </location>
</feature>
<feature type="non-terminal residue" evidence="2">
    <location>
        <position position="664"/>
    </location>
</feature>
<name>A0A9P8QDJ4_WICPI</name>
<keyword evidence="3" id="KW-1185">Reference proteome</keyword>
<reference evidence="2" key="2">
    <citation type="submission" date="2021-01" db="EMBL/GenBank/DDBJ databases">
        <authorList>
            <person name="Schikora-Tamarit M.A."/>
        </authorList>
    </citation>
    <scope>NUCLEOTIDE SEQUENCE</scope>
    <source>
        <strain evidence="2">CBS2887</strain>
    </source>
</reference>
<feature type="region of interest" description="Disordered" evidence="1">
    <location>
        <begin position="429"/>
        <end position="475"/>
    </location>
</feature>
<feature type="compositionally biased region" description="Low complexity" evidence="1">
    <location>
        <begin position="252"/>
        <end position="267"/>
    </location>
</feature>
<protein>
    <submittedName>
        <fullName evidence="2">Uncharacterized protein</fullName>
    </submittedName>
</protein>
<organism evidence="2 3">
    <name type="scientific">Wickerhamomyces pijperi</name>
    <name type="common">Yeast</name>
    <name type="synonym">Pichia pijperi</name>
    <dbReference type="NCBI Taxonomy" id="599730"/>
    <lineage>
        <taxon>Eukaryota</taxon>
        <taxon>Fungi</taxon>
        <taxon>Dikarya</taxon>
        <taxon>Ascomycota</taxon>
        <taxon>Saccharomycotina</taxon>
        <taxon>Saccharomycetes</taxon>
        <taxon>Phaffomycetales</taxon>
        <taxon>Wickerhamomycetaceae</taxon>
        <taxon>Wickerhamomyces</taxon>
    </lineage>
</organism>
<feature type="compositionally biased region" description="Polar residues" evidence="1">
    <location>
        <begin position="37"/>
        <end position="50"/>
    </location>
</feature>
<comment type="caution">
    <text evidence="2">The sequence shown here is derived from an EMBL/GenBank/DDBJ whole genome shotgun (WGS) entry which is preliminary data.</text>
</comment>
<feature type="region of interest" description="Disordered" evidence="1">
    <location>
        <begin position="636"/>
        <end position="664"/>
    </location>
</feature>
<feature type="compositionally biased region" description="Acidic residues" evidence="1">
    <location>
        <begin position="117"/>
        <end position="127"/>
    </location>
</feature>
<accession>A0A9P8QDJ4</accession>
<feature type="region of interest" description="Disordered" evidence="1">
    <location>
        <begin position="316"/>
        <end position="337"/>
    </location>
</feature>
<sequence>MTLANDDFLNKVRQLDLQRQQQSQTFTISIPNPIAARTSTELSSKDQGFLSSDDEDEDYHSRDDLKFKSAYNYEKSMNRNDGSIPPTKPKRPVKPESLTQLVSAPRLPKRPPQVSETDSDSESETETETAQFRRSMGGSYIHHEKVHMPDIIRFDDYKSNFNEKYAEKYGHQTQTQTQTQAERKEKYQGQSKTKNGFVLTEEQLKNLDSTINDLIYNDSAEQDKIKIKPLAPPKPPHLVKPGNTGTSPLRYATATNTSSSSPASSSTQQIPKSPKKLNLSTYAASATSTATAPSSIPALNLNLPQKPAKSTYISSIQTHSTSKNQALPTTSDTRIQTSASSNGWLSSMMSHSTEAKPQGLKTGYNAKIRIPSVVNAPPQDLADSNVEDNVPSLNGGKPPVIPKKSSTVLRKVSGNSQRLIHVKAGLKPAATTTDAAKSDSEKGHVEKMGKPVIKPKPALPSHQPPAPAPQAQSIVLPKLRPVKPSATTKPQYIPSAAEANLTASQNSIPSPSKLKELERTKRIVSGNTAMLNKSLRGLRSVNAEQNSNEQNNTNNNTFDSEEKDLLKRSLQGLKSNKGDDIVKKDYEHEKKELLKSSITGLKSANNIKPDHETNQSQSRSQMNSILEGLILRKIHTDPSLPISSPTPSTTTDPVLKKAQTFDLS</sequence>
<dbReference type="AlphaFoldDB" id="A0A9P8QDJ4"/>
<feature type="region of interest" description="Disordered" evidence="1">
    <location>
        <begin position="18"/>
        <end position="133"/>
    </location>
</feature>
<feature type="compositionally biased region" description="Polar residues" evidence="1">
    <location>
        <begin position="614"/>
        <end position="624"/>
    </location>
</feature>
<gene>
    <name evidence="2" type="ORF">WICPIJ_001445</name>
</gene>